<feature type="region of interest" description="Disordered" evidence="1">
    <location>
        <begin position="78"/>
        <end position="139"/>
    </location>
</feature>
<sequence length="139" mass="15874">MASSQNANDNSLTSIDLKSDYGVQLNQLLQEAQIGLDRLNHNAVRLNDGLQTMTAVGSQFAKASHLWISFHMSIKTKTNDETKSDEDGKNPEINQLDFEESMLEREPEEDERRENKQQRFVHNTMNDTADLDNSSFDRN</sequence>
<gene>
    <name evidence="2" type="ORF">HMPREF1544_06568</name>
</gene>
<dbReference type="EMBL" id="KE123985">
    <property type="protein sequence ID" value="EPB86592.1"/>
    <property type="molecule type" value="Genomic_DNA"/>
</dbReference>
<dbReference type="OrthoDB" id="2247178at2759"/>
<dbReference type="AlphaFoldDB" id="S2JDN7"/>
<proteinExistence type="predicted"/>
<feature type="compositionally biased region" description="Polar residues" evidence="1">
    <location>
        <begin position="118"/>
        <end position="139"/>
    </location>
</feature>
<dbReference type="InParanoid" id="S2JDN7"/>
<feature type="compositionally biased region" description="Basic and acidic residues" evidence="1">
    <location>
        <begin position="102"/>
        <end position="117"/>
    </location>
</feature>
<evidence type="ECO:0008006" key="4">
    <source>
        <dbReference type="Google" id="ProtNLM"/>
    </source>
</evidence>
<dbReference type="Proteomes" id="UP000014254">
    <property type="component" value="Unassembled WGS sequence"/>
</dbReference>
<accession>S2JDN7</accession>
<name>S2JDN7_MUCC1</name>
<organism evidence="2 3">
    <name type="scientific">Mucor circinelloides f. circinelloides (strain 1006PhL)</name>
    <name type="common">Mucormycosis agent</name>
    <name type="synonym">Calyptromyces circinelloides</name>
    <dbReference type="NCBI Taxonomy" id="1220926"/>
    <lineage>
        <taxon>Eukaryota</taxon>
        <taxon>Fungi</taxon>
        <taxon>Fungi incertae sedis</taxon>
        <taxon>Mucoromycota</taxon>
        <taxon>Mucoromycotina</taxon>
        <taxon>Mucoromycetes</taxon>
        <taxon>Mucorales</taxon>
        <taxon>Mucorineae</taxon>
        <taxon>Mucoraceae</taxon>
        <taxon>Mucor</taxon>
    </lineage>
</organism>
<keyword evidence="3" id="KW-1185">Reference proteome</keyword>
<evidence type="ECO:0000313" key="2">
    <source>
        <dbReference type="EMBL" id="EPB86592.1"/>
    </source>
</evidence>
<dbReference type="VEuPathDB" id="FungiDB:HMPREF1544_06568"/>
<feature type="compositionally biased region" description="Basic and acidic residues" evidence="1">
    <location>
        <begin position="78"/>
        <end position="90"/>
    </location>
</feature>
<evidence type="ECO:0000313" key="3">
    <source>
        <dbReference type="Proteomes" id="UP000014254"/>
    </source>
</evidence>
<dbReference type="OMA" id="WISFHMS"/>
<protein>
    <recommendedName>
        <fullName evidence="4">DASH complex subunit DAD1</fullName>
    </recommendedName>
</protein>
<evidence type="ECO:0000256" key="1">
    <source>
        <dbReference type="SAM" id="MobiDB-lite"/>
    </source>
</evidence>
<reference evidence="3" key="1">
    <citation type="submission" date="2013-05" db="EMBL/GenBank/DDBJ databases">
        <title>The Genome sequence of Mucor circinelloides f. circinelloides 1006PhL.</title>
        <authorList>
            <consortium name="The Broad Institute Genomics Platform"/>
            <person name="Cuomo C."/>
            <person name="Earl A."/>
            <person name="Findley K."/>
            <person name="Lee S.C."/>
            <person name="Walker B."/>
            <person name="Young S."/>
            <person name="Zeng Q."/>
            <person name="Gargeya S."/>
            <person name="Fitzgerald M."/>
            <person name="Haas B."/>
            <person name="Abouelleil A."/>
            <person name="Allen A.W."/>
            <person name="Alvarado L."/>
            <person name="Arachchi H.M."/>
            <person name="Berlin A.M."/>
            <person name="Chapman S.B."/>
            <person name="Gainer-Dewar J."/>
            <person name="Goldberg J."/>
            <person name="Griggs A."/>
            <person name="Gujja S."/>
            <person name="Hansen M."/>
            <person name="Howarth C."/>
            <person name="Imamovic A."/>
            <person name="Ireland A."/>
            <person name="Larimer J."/>
            <person name="McCowan C."/>
            <person name="Murphy C."/>
            <person name="Pearson M."/>
            <person name="Poon T.W."/>
            <person name="Priest M."/>
            <person name="Roberts A."/>
            <person name="Saif S."/>
            <person name="Shea T."/>
            <person name="Sisk P."/>
            <person name="Sykes S."/>
            <person name="Wortman J."/>
            <person name="Nusbaum C."/>
            <person name="Birren B."/>
        </authorList>
    </citation>
    <scope>NUCLEOTIDE SEQUENCE [LARGE SCALE GENOMIC DNA]</scope>
    <source>
        <strain evidence="3">1006PhL</strain>
    </source>
</reference>